<protein>
    <submittedName>
        <fullName evidence="12">ATP-binding cassette domain-containing protein</fullName>
    </submittedName>
</protein>
<feature type="transmembrane region" description="Helical" evidence="9">
    <location>
        <begin position="244"/>
        <end position="267"/>
    </location>
</feature>
<dbReference type="SUPFAM" id="SSF161098">
    <property type="entry name" value="MetI-like"/>
    <property type="match status" value="1"/>
</dbReference>
<dbReference type="PROSITE" id="PS50928">
    <property type="entry name" value="ABC_TM1"/>
    <property type="match status" value="1"/>
</dbReference>
<dbReference type="GO" id="GO:0005524">
    <property type="term" value="F:ATP binding"/>
    <property type="evidence" value="ECO:0007669"/>
    <property type="project" value="UniProtKB-KW"/>
</dbReference>
<keyword evidence="3" id="KW-1003">Cell membrane</keyword>
<keyword evidence="7 9" id="KW-1133">Transmembrane helix</keyword>
<dbReference type="InterPro" id="IPR003439">
    <property type="entry name" value="ABC_transporter-like_ATP-bd"/>
</dbReference>
<feature type="transmembrane region" description="Helical" evidence="9">
    <location>
        <begin position="98"/>
        <end position="119"/>
    </location>
</feature>
<evidence type="ECO:0000256" key="7">
    <source>
        <dbReference type="ARBA" id="ARBA00022989"/>
    </source>
</evidence>
<dbReference type="Gene3D" id="1.10.3720.10">
    <property type="entry name" value="MetI-like"/>
    <property type="match status" value="1"/>
</dbReference>
<keyword evidence="5" id="KW-0547">Nucleotide-binding</keyword>
<comment type="subcellular location">
    <subcellularLocation>
        <location evidence="1 9">Cell membrane</location>
        <topology evidence="1 9">Multi-pass membrane protein</topology>
    </subcellularLocation>
</comment>
<feature type="transmembrane region" description="Helical" evidence="9">
    <location>
        <begin position="139"/>
        <end position="163"/>
    </location>
</feature>
<dbReference type="InterPro" id="IPR035906">
    <property type="entry name" value="MetI-like_sf"/>
</dbReference>
<keyword evidence="6 12" id="KW-0067">ATP-binding</keyword>
<evidence type="ECO:0000256" key="8">
    <source>
        <dbReference type="ARBA" id="ARBA00023136"/>
    </source>
</evidence>
<evidence type="ECO:0000259" key="10">
    <source>
        <dbReference type="PROSITE" id="PS50893"/>
    </source>
</evidence>
<reference evidence="12 13" key="1">
    <citation type="submission" date="2020-11" db="EMBL/GenBank/DDBJ databases">
        <title>Corynebacterium sp. ZJ-599.</title>
        <authorList>
            <person name="Zhou J."/>
        </authorList>
    </citation>
    <scope>NUCLEOTIDE SEQUENCE [LARGE SCALE GENOMIC DNA]</scope>
    <source>
        <strain evidence="12 13">ZJ-599</strain>
    </source>
</reference>
<feature type="domain" description="ABC transmembrane type-1" evidence="11">
    <location>
        <begin position="61"/>
        <end position="268"/>
    </location>
</feature>
<keyword evidence="8 9" id="KW-0472">Membrane</keyword>
<dbReference type="KEGG" id="cliz:G7Y31_04600"/>
<gene>
    <name evidence="12" type="ORF">G7Y31_04600</name>
</gene>
<sequence length="617" mass="64338">MGSTQSISQPTPARHRAPGLFGVIGALAVAYLVVPLLALATRVPWGRLADIATQPATRDMVALSVAAAAQSAALATVLGVGLALWLHHLGRAAQCVRLFVYLPLALPPVVGGLALSAAWGRRGWLAPLLETLGVHFAFAFPGVVLAHLFVIIPFVVVAVDSALRQLDPEIIHSARGVGLRPWTISTRIIAPAITPAIFTGAALAFARSLGEFGTTLTFAGSLPGVTRTLPSGIYLERDTDPDTAYGLAAVLIATALVALLVAALPLLPRALRTQRPVAKAPAGQMDYAALLRLSSPQLAGTAPPSLHCAGAVFPGGRATAIVGPNGSGKTTLGGIVSGRLHGDAVLRGSTDISATPAHLRGIAMLTQRPGLPTTGTVERALNMVTSNRQRSQQLLAAAGLAHLSGVRTSQLSGGQAAQVALVRALAARPRFVILDEPFAALDVESAAAWREFFRQDAARAQRSIIVVSHDVIDVASLCTHAVVLDAGQVIATGTVSQVFSRPPNRFVSALAGLNYLRVRTTSSGRLHPDPNGTRMVCQLADTELLTDGAPGTTDAEEPGWWIEAKVRAIETTDFLTGARVLLDAAGYPLHAPVTGQAPPVGAQVRVRFHTATFYELP</sequence>
<dbReference type="InterPro" id="IPR000515">
    <property type="entry name" value="MetI-like"/>
</dbReference>
<dbReference type="Gene3D" id="3.40.50.300">
    <property type="entry name" value="P-loop containing nucleotide triphosphate hydrolases"/>
    <property type="match status" value="1"/>
</dbReference>
<keyword evidence="13" id="KW-1185">Reference proteome</keyword>
<dbReference type="EMBL" id="CP064954">
    <property type="protein sequence ID" value="QPK79975.1"/>
    <property type="molecule type" value="Genomic_DNA"/>
</dbReference>
<dbReference type="SMART" id="SM00382">
    <property type="entry name" value="AAA"/>
    <property type="match status" value="1"/>
</dbReference>
<keyword evidence="2 9" id="KW-0813">Transport</keyword>
<dbReference type="GO" id="GO:0005886">
    <property type="term" value="C:plasma membrane"/>
    <property type="evidence" value="ECO:0007669"/>
    <property type="project" value="UniProtKB-SubCell"/>
</dbReference>
<dbReference type="GO" id="GO:0055085">
    <property type="term" value="P:transmembrane transport"/>
    <property type="evidence" value="ECO:0007669"/>
    <property type="project" value="InterPro"/>
</dbReference>
<dbReference type="PANTHER" id="PTHR30183:SF3">
    <property type="entry name" value="MOLYBDENUM TRANSPORT SYSTEM PERMEASE PROTEIN MODB"/>
    <property type="match status" value="1"/>
</dbReference>
<proteinExistence type="inferred from homology"/>
<feature type="transmembrane region" description="Helical" evidence="9">
    <location>
        <begin position="60"/>
        <end position="86"/>
    </location>
</feature>
<dbReference type="PROSITE" id="PS50893">
    <property type="entry name" value="ABC_TRANSPORTER_2"/>
    <property type="match status" value="1"/>
</dbReference>
<dbReference type="CDD" id="cd06261">
    <property type="entry name" value="TM_PBP2"/>
    <property type="match status" value="1"/>
</dbReference>
<feature type="domain" description="ABC transporter" evidence="10">
    <location>
        <begin position="291"/>
        <end position="511"/>
    </location>
</feature>
<evidence type="ECO:0000256" key="6">
    <source>
        <dbReference type="ARBA" id="ARBA00022840"/>
    </source>
</evidence>
<feature type="transmembrane region" description="Helical" evidence="9">
    <location>
        <begin position="20"/>
        <end position="40"/>
    </location>
</feature>
<dbReference type="SUPFAM" id="SSF52540">
    <property type="entry name" value="P-loop containing nucleoside triphosphate hydrolases"/>
    <property type="match status" value="1"/>
</dbReference>
<dbReference type="GO" id="GO:0016887">
    <property type="term" value="F:ATP hydrolysis activity"/>
    <property type="evidence" value="ECO:0007669"/>
    <property type="project" value="InterPro"/>
</dbReference>
<dbReference type="AlphaFoldDB" id="A0A7T0KH31"/>
<evidence type="ECO:0000256" key="1">
    <source>
        <dbReference type="ARBA" id="ARBA00004651"/>
    </source>
</evidence>
<dbReference type="InterPro" id="IPR027417">
    <property type="entry name" value="P-loop_NTPase"/>
</dbReference>
<dbReference type="Pfam" id="PF00528">
    <property type="entry name" value="BPD_transp_1"/>
    <property type="match status" value="1"/>
</dbReference>
<name>A0A7T0KH31_9CORY</name>
<dbReference type="InterPro" id="IPR003593">
    <property type="entry name" value="AAA+_ATPase"/>
</dbReference>
<evidence type="ECO:0000256" key="4">
    <source>
        <dbReference type="ARBA" id="ARBA00022692"/>
    </source>
</evidence>
<evidence type="ECO:0000313" key="12">
    <source>
        <dbReference type="EMBL" id="QPK79975.1"/>
    </source>
</evidence>
<keyword evidence="4 9" id="KW-0812">Transmembrane</keyword>
<comment type="similarity">
    <text evidence="9">Belongs to the binding-protein-dependent transport system permease family.</text>
</comment>
<evidence type="ECO:0000256" key="9">
    <source>
        <dbReference type="RuleBase" id="RU363032"/>
    </source>
</evidence>
<accession>A0A7T0KH31</accession>
<evidence type="ECO:0000256" key="5">
    <source>
        <dbReference type="ARBA" id="ARBA00022741"/>
    </source>
</evidence>
<evidence type="ECO:0000256" key="2">
    <source>
        <dbReference type="ARBA" id="ARBA00022448"/>
    </source>
</evidence>
<evidence type="ECO:0000313" key="13">
    <source>
        <dbReference type="Proteomes" id="UP000594681"/>
    </source>
</evidence>
<dbReference type="Pfam" id="PF00005">
    <property type="entry name" value="ABC_tran"/>
    <property type="match status" value="1"/>
</dbReference>
<evidence type="ECO:0000256" key="3">
    <source>
        <dbReference type="ARBA" id="ARBA00022475"/>
    </source>
</evidence>
<dbReference type="Proteomes" id="UP000594681">
    <property type="component" value="Chromosome"/>
</dbReference>
<dbReference type="PANTHER" id="PTHR30183">
    <property type="entry name" value="MOLYBDENUM TRANSPORT SYSTEM PERMEASE PROTEIN MODB"/>
    <property type="match status" value="1"/>
</dbReference>
<organism evidence="12 13">
    <name type="scientific">Corynebacterium lizhenjunii</name>
    <dbReference type="NCBI Taxonomy" id="2709394"/>
    <lineage>
        <taxon>Bacteria</taxon>
        <taxon>Bacillati</taxon>
        <taxon>Actinomycetota</taxon>
        <taxon>Actinomycetes</taxon>
        <taxon>Mycobacteriales</taxon>
        <taxon>Corynebacteriaceae</taxon>
        <taxon>Corynebacterium</taxon>
    </lineage>
</organism>
<dbReference type="RefSeq" id="WP_165009038.1">
    <property type="nucleotide sequence ID" value="NZ_CP064954.1"/>
</dbReference>
<evidence type="ECO:0000259" key="11">
    <source>
        <dbReference type="PROSITE" id="PS50928"/>
    </source>
</evidence>